<sequence>MKLIYSSAFVLVLMVVGLALTQAGVYTERYFRDEKHPGKCVIQSTVVSPGQSIKHPTMDCAEFTCDNSIGLATIETCDPVSALASPLEKLKDYDRANPPKCSWGNFKNTKATFPKCCEREYTCVF</sequence>
<keyword evidence="6" id="KW-1185">Reference proteome</keyword>
<dbReference type="InterPro" id="IPR029277">
    <property type="entry name" value="SVWC_dom"/>
</dbReference>
<gene>
    <name evidence="5" type="primary">106092413</name>
</gene>
<evidence type="ECO:0000256" key="3">
    <source>
        <dbReference type="SAM" id="SignalP"/>
    </source>
</evidence>
<keyword evidence="2" id="KW-0964">Secreted</keyword>
<dbReference type="SMART" id="SM01318">
    <property type="entry name" value="SVWC"/>
    <property type="match status" value="1"/>
</dbReference>
<evidence type="ECO:0000313" key="5">
    <source>
        <dbReference type="EnsemblMetazoa" id="SCAU009357-PA"/>
    </source>
</evidence>
<dbReference type="GO" id="GO:0005576">
    <property type="term" value="C:extracellular region"/>
    <property type="evidence" value="ECO:0007669"/>
    <property type="project" value="UniProtKB-SubCell"/>
</dbReference>
<evidence type="ECO:0000259" key="4">
    <source>
        <dbReference type="SMART" id="SM01318"/>
    </source>
</evidence>
<dbReference type="Proteomes" id="UP000095300">
    <property type="component" value="Unassembled WGS sequence"/>
</dbReference>
<reference evidence="5" key="1">
    <citation type="submission" date="2020-05" db="UniProtKB">
        <authorList>
            <consortium name="EnsemblMetazoa"/>
        </authorList>
    </citation>
    <scope>IDENTIFICATION</scope>
    <source>
        <strain evidence="5">USDA</strain>
    </source>
</reference>
<accession>A0A1I8PM36</accession>
<dbReference type="KEGG" id="scac:106092413"/>
<dbReference type="VEuPathDB" id="VectorBase:SCAU009357"/>
<dbReference type="EnsemblMetazoa" id="SCAU009357-RA">
    <property type="protein sequence ID" value="SCAU009357-PA"/>
    <property type="gene ID" value="SCAU009357"/>
</dbReference>
<feature type="chain" id="PRO_5009326871" description="Single domain-containing protein" evidence="3">
    <location>
        <begin position="24"/>
        <end position="125"/>
    </location>
</feature>
<dbReference type="Pfam" id="PF15430">
    <property type="entry name" value="SVWC"/>
    <property type="match status" value="1"/>
</dbReference>
<proteinExistence type="predicted"/>
<feature type="signal peptide" evidence="3">
    <location>
        <begin position="1"/>
        <end position="23"/>
    </location>
</feature>
<evidence type="ECO:0000313" key="6">
    <source>
        <dbReference type="Proteomes" id="UP000095300"/>
    </source>
</evidence>
<evidence type="ECO:0000256" key="1">
    <source>
        <dbReference type="ARBA" id="ARBA00004613"/>
    </source>
</evidence>
<evidence type="ECO:0000256" key="2">
    <source>
        <dbReference type="ARBA" id="ARBA00022525"/>
    </source>
</evidence>
<keyword evidence="3" id="KW-0732">Signal</keyword>
<dbReference type="AlphaFoldDB" id="A0A1I8PM36"/>
<feature type="domain" description="Single" evidence="4">
    <location>
        <begin position="40"/>
        <end position="123"/>
    </location>
</feature>
<organism evidence="5 6">
    <name type="scientific">Stomoxys calcitrans</name>
    <name type="common">Stable fly</name>
    <name type="synonym">Conops calcitrans</name>
    <dbReference type="NCBI Taxonomy" id="35570"/>
    <lineage>
        <taxon>Eukaryota</taxon>
        <taxon>Metazoa</taxon>
        <taxon>Ecdysozoa</taxon>
        <taxon>Arthropoda</taxon>
        <taxon>Hexapoda</taxon>
        <taxon>Insecta</taxon>
        <taxon>Pterygota</taxon>
        <taxon>Neoptera</taxon>
        <taxon>Endopterygota</taxon>
        <taxon>Diptera</taxon>
        <taxon>Brachycera</taxon>
        <taxon>Muscomorpha</taxon>
        <taxon>Muscoidea</taxon>
        <taxon>Muscidae</taxon>
        <taxon>Stomoxys</taxon>
    </lineage>
</organism>
<name>A0A1I8PM36_STOCA</name>
<comment type="subcellular location">
    <subcellularLocation>
        <location evidence="1">Secreted</location>
    </subcellularLocation>
</comment>
<protein>
    <recommendedName>
        <fullName evidence="4">Single domain-containing protein</fullName>
    </recommendedName>
</protein>
<dbReference type="OrthoDB" id="7887604at2759"/>